<reference evidence="2 3" key="1">
    <citation type="submission" date="2016-09" db="EMBL/GenBank/DDBJ databases">
        <title>The draft genome of Dichanthelium oligosanthes: A C3 panicoid grass species.</title>
        <authorList>
            <person name="Studer A.J."/>
            <person name="Schnable J.C."/>
            <person name="Brutnell T.P."/>
        </authorList>
    </citation>
    <scope>NUCLEOTIDE SEQUENCE [LARGE SCALE GENOMIC DNA]</scope>
    <source>
        <strain evidence="3">cv. Kellogg 1175</strain>
        <tissue evidence="2">Leaf</tissue>
    </source>
</reference>
<evidence type="ECO:0000313" key="2">
    <source>
        <dbReference type="EMBL" id="OEL13703.1"/>
    </source>
</evidence>
<name>A0A1E5ULF7_9POAL</name>
<evidence type="ECO:0000259" key="1">
    <source>
        <dbReference type="Pfam" id="PF03478"/>
    </source>
</evidence>
<dbReference type="InterPro" id="IPR005174">
    <property type="entry name" value="KIB1-4_b-propeller"/>
</dbReference>
<evidence type="ECO:0000313" key="3">
    <source>
        <dbReference type="Proteomes" id="UP000095767"/>
    </source>
</evidence>
<sequence>MLDDATAKCFLLHQASQRRVHLPPLHEPPAPGDSFAFALSSETAPPDCTVVLSVHEDRWLLHCRPGDREWGRLSVFEGMDDDDRLDLLDGAAVSHGGRV</sequence>
<dbReference type="EMBL" id="LWDX02072585">
    <property type="protein sequence ID" value="OEL13703.1"/>
    <property type="molecule type" value="Genomic_DNA"/>
</dbReference>
<comment type="caution">
    <text evidence="2">The sequence shown here is derived from an EMBL/GenBank/DDBJ whole genome shotgun (WGS) entry which is preliminary data.</text>
</comment>
<dbReference type="Pfam" id="PF03478">
    <property type="entry name" value="Beta-prop_KIB1-4"/>
    <property type="match status" value="1"/>
</dbReference>
<proteinExistence type="predicted"/>
<keyword evidence="3" id="KW-1185">Reference proteome</keyword>
<feature type="domain" description="KIB1-4 beta-propeller" evidence="1">
    <location>
        <begin position="4"/>
        <end position="74"/>
    </location>
</feature>
<dbReference type="AlphaFoldDB" id="A0A1E5ULF7"/>
<organism evidence="2 3">
    <name type="scientific">Dichanthelium oligosanthes</name>
    <dbReference type="NCBI Taxonomy" id="888268"/>
    <lineage>
        <taxon>Eukaryota</taxon>
        <taxon>Viridiplantae</taxon>
        <taxon>Streptophyta</taxon>
        <taxon>Embryophyta</taxon>
        <taxon>Tracheophyta</taxon>
        <taxon>Spermatophyta</taxon>
        <taxon>Magnoliopsida</taxon>
        <taxon>Liliopsida</taxon>
        <taxon>Poales</taxon>
        <taxon>Poaceae</taxon>
        <taxon>PACMAD clade</taxon>
        <taxon>Panicoideae</taxon>
        <taxon>Panicodae</taxon>
        <taxon>Paniceae</taxon>
        <taxon>Dichantheliinae</taxon>
        <taxon>Dichanthelium</taxon>
    </lineage>
</organism>
<gene>
    <name evidence="2" type="ORF">BAE44_0025278</name>
</gene>
<protein>
    <recommendedName>
        <fullName evidence="1">KIB1-4 beta-propeller domain-containing protein</fullName>
    </recommendedName>
</protein>
<dbReference type="Proteomes" id="UP000095767">
    <property type="component" value="Unassembled WGS sequence"/>
</dbReference>
<accession>A0A1E5ULF7</accession>